<feature type="region of interest" description="Disordered" evidence="1">
    <location>
        <begin position="1"/>
        <end position="42"/>
    </location>
</feature>
<dbReference type="AlphaFoldDB" id="A0A504YH96"/>
<proteinExistence type="predicted"/>
<gene>
    <name evidence="2" type="ORF">FGIG_07272</name>
</gene>
<dbReference type="STRING" id="46835.A0A504YH96"/>
<name>A0A504YH96_FASGI</name>
<feature type="compositionally biased region" description="Acidic residues" evidence="1">
    <location>
        <begin position="11"/>
        <end position="23"/>
    </location>
</feature>
<dbReference type="Proteomes" id="UP000316759">
    <property type="component" value="Unassembled WGS sequence"/>
</dbReference>
<accession>A0A504YH96</accession>
<protein>
    <submittedName>
        <fullName evidence="2">Uncharacterized protein</fullName>
    </submittedName>
</protein>
<reference evidence="2 3" key="1">
    <citation type="submission" date="2019-04" db="EMBL/GenBank/DDBJ databases">
        <title>Annotation for the trematode Fasciola gigantica.</title>
        <authorList>
            <person name="Choi Y.-J."/>
        </authorList>
    </citation>
    <scope>NUCLEOTIDE SEQUENCE [LARGE SCALE GENOMIC DNA]</scope>
    <source>
        <strain evidence="2">Uganda_cow_1</strain>
    </source>
</reference>
<evidence type="ECO:0000313" key="2">
    <source>
        <dbReference type="EMBL" id="TPP57280.1"/>
    </source>
</evidence>
<keyword evidence="3" id="KW-1185">Reference proteome</keyword>
<dbReference type="OrthoDB" id="63267at2759"/>
<dbReference type="EMBL" id="SUNJ01013425">
    <property type="protein sequence ID" value="TPP57280.1"/>
    <property type="molecule type" value="Genomic_DNA"/>
</dbReference>
<sequence length="97" mass="10614">MTELDFLSPEVENEVEVAGEDTESPDKNPSVAPNHDVGMSTHSALPNYGLGYDNIDGRETVEICQKTVNPHNRVSSENFNIQRVIGKGGYGKVRTLP</sequence>
<evidence type="ECO:0000256" key="1">
    <source>
        <dbReference type="SAM" id="MobiDB-lite"/>
    </source>
</evidence>
<evidence type="ECO:0000313" key="3">
    <source>
        <dbReference type="Proteomes" id="UP000316759"/>
    </source>
</evidence>
<organism evidence="2 3">
    <name type="scientific">Fasciola gigantica</name>
    <name type="common">Giant liver fluke</name>
    <dbReference type="NCBI Taxonomy" id="46835"/>
    <lineage>
        <taxon>Eukaryota</taxon>
        <taxon>Metazoa</taxon>
        <taxon>Spiralia</taxon>
        <taxon>Lophotrochozoa</taxon>
        <taxon>Platyhelminthes</taxon>
        <taxon>Trematoda</taxon>
        <taxon>Digenea</taxon>
        <taxon>Plagiorchiida</taxon>
        <taxon>Echinostomata</taxon>
        <taxon>Echinostomatoidea</taxon>
        <taxon>Fasciolidae</taxon>
        <taxon>Fasciola</taxon>
    </lineage>
</organism>
<comment type="caution">
    <text evidence="2">The sequence shown here is derived from an EMBL/GenBank/DDBJ whole genome shotgun (WGS) entry which is preliminary data.</text>
</comment>